<gene>
    <name evidence="3" type="ORF">KC685_02550</name>
</gene>
<dbReference type="InterPro" id="IPR000073">
    <property type="entry name" value="AB_hydrolase_1"/>
</dbReference>
<dbReference type="SUPFAM" id="SSF53474">
    <property type="entry name" value="alpha/beta-Hydrolases"/>
    <property type="match status" value="1"/>
</dbReference>
<keyword evidence="1 3" id="KW-0378">Hydrolase</keyword>
<name>A0A955KY16_9BACT</name>
<dbReference type="GO" id="GO:0016787">
    <property type="term" value="F:hydrolase activity"/>
    <property type="evidence" value="ECO:0007669"/>
    <property type="project" value="UniProtKB-KW"/>
</dbReference>
<evidence type="ECO:0000259" key="2">
    <source>
        <dbReference type="Pfam" id="PF00561"/>
    </source>
</evidence>
<reference evidence="3" key="2">
    <citation type="journal article" date="2021" name="Microbiome">
        <title>Successional dynamics and alternative stable states in a saline activated sludge microbial community over 9 years.</title>
        <authorList>
            <person name="Wang Y."/>
            <person name="Ye J."/>
            <person name="Ju F."/>
            <person name="Liu L."/>
            <person name="Boyd J.A."/>
            <person name="Deng Y."/>
            <person name="Parks D.H."/>
            <person name="Jiang X."/>
            <person name="Yin X."/>
            <person name="Woodcroft B.J."/>
            <person name="Tyson G.W."/>
            <person name="Hugenholtz P."/>
            <person name="Polz M.F."/>
            <person name="Zhang T."/>
        </authorList>
    </citation>
    <scope>NUCLEOTIDE SEQUENCE</scope>
    <source>
        <strain evidence="3">HKST-UBA17</strain>
    </source>
</reference>
<sequence>MNIKVNELKISYVTYGSGDPTILVHGWGGNKQSLDALARELAKTRKVYLLDLPGFGESQNPPMNWEAEQYPETVLQFIRQLKLNKLVYIGHSFGGGIGIYLAANHPALFEKLVLIAASYYREPKVSGLGKLTKFVPFYDHLRDYLLPVRRLYYKLFHRRSDSLKYLHLESIYRKILKKDLRPILRSVHLPTLILWGRHDLSTPIAEGKYLNEKITDSKMKIYENMTHNLPIAEPVEVANDIIHFLKES</sequence>
<feature type="domain" description="AB hydrolase-1" evidence="2">
    <location>
        <begin position="22"/>
        <end position="117"/>
    </location>
</feature>
<dbReference type="PANTHER" id="PTHR43798">
    <property type="entry name" value="MONOACYLGLYCEROL LIPASE"/>
    <property type="match status" value="1"/>
</dbReference>
<dbReference type="PANTHER" id="PTHR43798:SF31">
    <property type="entry name" value="AB HYDROLASE SUPERFAMILY PROTEIN YCLE"/>
    <property type="match status" value="1"/>
</dbReference>
<organism evidence="3 4">
    <name type="scientific">Candidatus Dojkabacteria bacterium</name>
    <dbReference type="NCBI Taxonomy" id="2099670"/>
    <lineage>
        <taxon>Bacteria</taxon>
        <taxon>Candidatus Dojkabacteria</taxon>
    </lineage>
</organism>
<dbReference type="InterPro" id="IPR029058">
    <property type="entry name" value="AB_hydrolase_fold"/>
</dbReference>
<dbReference type="AlphaFoldDB" id="A0A955KY16"/>
<dbReference type="EMBL" id="JAGQLN010000007">
    <property type="protein sequence ID" value="MCA9376775.1"/>
    <property type="molecule type" value="Genomic_DNA"/>
</dbReference>
<proteinExistence type="predicted"/>
<dbReference type="InterPro" id="IPR050266">
    <property type="entry name" value="AB_hydrolase_sf"/>
</dbReference>
<evidence type="ECO:0000313" key="3">
    <source>
        <dbReference type="EMBL" id="MCA9376775.1"/>
    </source>
</evidence>
<dbReference type="Gene3D" id="3.40.50.1820">
    <property type="entry name" value="alpha/beta hydrolase"/>
    <property type="match status" value="1"/>
</dbReference>
<evidence type="ECO:0000256" key="1">
    <source>
        <dbReference type="ARBA" id="ARBA00022801"/>
    </source>
</evidence>
<dbReference type="Pfam" id="PF00561">
    <property type="entry name" value="Abhydrolase_1"/>
    <property type="match status" value="1"/>
</dbReference>
<accession>A0A955KY16</accession>
<dbReference type="PRINTS" id="PR00111">
    <property type="entry name" value="ABHYDROLASE"/>
</dbReference>
<dbReference type="GO" id="GO:0016020">
    <property type="term" value="C:membrane"/>
    <property type="evidence" value="ECO:0007669"/>
    <property type="project" value="TreeGrafter"/>
</dbReference>
<evidence type="ECO:0000313" key="4">
    <source>
        <dbReference type="Proteomes" id="UP000741282"/>
    </source>
</evidence>
<protein>
    <submittedName>
        <fullName evidence="3">Alpha/beta hydrolase</fullName>
    </submittedName>
</protein>
<reference evidence="3" key="1">
    <citation type="submission" date="2020-04" db="EMBL/GenBank/DDBJ databases">
        <authorList>
            <person name="Zhang T."/>
        </authorList>
    </citation>
    <scope>NUCLEOTIDE SEQUENCE</scope>
    <source>
        <strain evidence="3">HKST-UBA17</strain>
    </source>
</reference>
<dbReference type="Proteomes" id="UP000741282">
    <property type="component" value="Unassembled WGS sequence"/>
</dbReference>
<comment type="caution">
    <text evidence="3">The sequence shown here is derived from an EMBL/GenBank/DDBJ whole genome shotgun (WGS) entry which is preliminary data.</text>
</comment>